<proteinExistence type="predicted"/>
<keyword evidence="1" id="KW-0560">Oxidoreductase</keyword>
<dbReference type="Gene3D" id="3.90.380.10">
    <property type="entry name" value="Naphthalene 1,2-dioxygenase Alpha Subunit, Chain A, domain 1"/>
    <property type="match status" value="1"/>
</dbReference>
<dbReference type="Proteomes" id="UP000552757">
    <property type="component" value="Unassembled WGS sequence"/>
</dbReference>
<dbReference type="RefSeq" id="WP_183955850.1">
    <property type="nucleotide sequence ID" value="NZ_JACIEB010000005.1"/>
</dbReference>
<feature type="compositionally biased region" description="Polar residues" evidence="2">
    <location>
        <begin position="289"/>
        <end position="298"/>
    </location>
</feature>
<dbReference type="PANTHER" id="PTHR21266">
    <property type="entry name" value="IRON-SULFUR DOMAIN CONTAINING PROTEIN"/>
    <property type="match status" value="1"/>
</dbReference>
<reference evidence="4 5" key="1">
    <citation type="submission" date="2020-08" db="EMBL/GenBank/DDBJ databases">
        <title>Genomic Encyclopedia of Type Strains, Phase IV (KMG-IV): sequencing the most valuable type-strain genomes for metagenomic binning, comparative biology and taxonomic classification.</title>
        <authorList>
            <person name="Goeker M."/>
        </authorList>
    </citation>
    <scope>NUCLEOTIDE SEQUENCE [LARGE SCALE GENOMIC DNA]</scope>
    <source>
        <strain evidence="4 5">DSM 29348</strain>
    </source>
</reference>
<evidence type="ECO:0000256" key="2">
    <source>
        <dbReference type="SAM" id="MobiDB-lite"/>
    </source>
</evidence>
<accession>A0A7W6DHQ3</accession>
<evidence type="ECO:0000256" key="1">
    <source>
        <dbReference type="ARBA" id="ARBA00023002"/>
    </source>
</evidence>
<keyword evidence="4" id="KW-0223">Dioxygenase</keyword>
<evidence type="ECO:0000313" key="5">
    <source>
        <dbReference type="Proteomes" id="UP000552757"/>
    </source>
</evidence>
<comment type="caution">
    <text evidence="4">The sequence shown here is derived from an EMBL/GenBank/DDBJ whole genome shotgun (WGS) entry which is preliminary data.</text>
</comment>
<evidence type="ECO:0000259" key="3">
    <source>
        <dbReference type="Pfam" id="PF19112"/>
    </source>
</evidence>
<dbReference type="GO" id="GO:0051213">
    <property type="term" value="F:dioxygenase activity"/>
    <property type="evidence" value="ECO:0007669"/>
    <property type="project" value="UniProtKB-KW"/>
</dbReference>
<dbReference type="SUPFAM" id="SSF55961">
    <property type="entry name" value="Bet v1-like"/>
    <property type="match status" value="1"/>
</dbReference>
<gene>
    <name evidence="4" type="ORF">GGR44_002460</name>
</gene>
<evidence type="ECO:0000313" key="4">
    <source>
        <dbReference type="EMBL" id="MBB3982794.1"/>
    </source>
</evidence>
<protein>
    <submittedName>
        <fullName evidence="4">Phenylpropionate dioxygenase-like ring-hydroxylating dioxygenase large terminal subunit</fullName>
    </submittedName>
</protein>
<dbReference type="PANTHER" id="PTHR21266:SF60">
    <property type="entry name" value="3-KETOSTEROID-9-ALPHA-MONOOXYGENASE, OXYGENASE COMPONENT"/>
    <property type="match status" value="1"/>
</dbReference>
<dbReference type="AlphaFoldDB" id="A0A7W6DHQ3"/>
<organism evidence="4 5">
    <name type="scientific">Sphingobium fontiphilum</name>
    <dbReference type="NCBI Taxonomy" id="944425"/>
    <lineage>
        <taxon>Bacteria</taxon>
        <taxon>Pseudomonadati</taxon>
        <taxon>Pseudomonadota</taxon>
        <taxon>Alphaproteobacteria</taxon>
        <taxon>Sphingomonadales</taxon>
        <taxon>Sphingomonadaceae</taxon>
        <taxon>Sphingobium</taxon>
    </lineage>
</organism>
<feature type="domain" description="Vanillate O-demethylase oxygenase-like C-terminal catalytic" evidence="3">
    <location>
        <begin position="149"/>
        <end position="330"/>
    </location>
</feature>
<feature type="region of interest" description="Disordered" evidence="2">
    <location>
        <begin position="1"/>
        <end position="28"/>
    </location>
</feature>
<dbReference type="Pfam" id="PF19112">
    <property type="entry name" value="VanA_C"/>
    <property type="match status" value="1"/>
</dbReference>
<dbReference type="EMBL" id="JACIEB010000005">
    <property type="protein sequence ID" value="MBB3982794.1"/>
    <property type="molecule type" value="Genomic_DNA"/>
</dbReference>
<dbReference type="InterPro" id="IPR044043">
    <property type="entry name" value="VanA_C_cat"/>
</dbReference>
<feature type="region of interest" description="Disordered" evidence="2">
    <location>
        <begin position="286"/>
        <end position="305"/>
    </location>
</feature>
<dbReference type="InterPro" id="IPR050584">
    <property type="entry name" value="Cholesterol_7-desaturase"/>
</dbReference>
<sequence>MLEVADRPFASDTDHTETTAAPRAPRPSLNAVNNWVPHDIVMRDSWFPLAHDHAIGKKPVRRAVYSHPFYIWRENGKAVASEFHPQEIVTREKSPYTDAHGRYPVIEHYGLIWGWFGRPEAADPAHLPSLPFLPPNGGLPKHMTATIRFDCSAPISLENLIDLTHADFLHADVVGDEKSDSEDVEVFYDSETITMVRTLVNKSVAPIMKFFSGIRQPTQNVRQVIRIYLRSHCAIAYGRFSPGDDVPLFHPCTPESRDRTRMEMVMNTSNAGLMFRHVMPKAGYKVSRQDSSMTNPQSPRYMDIDPRKDLHSRFDQAGQRYRLLMMELAQRQAEGDFAYRDNVSADCSDIIGLRKELFRF</sequence>
<name>A0A7W6DHQ3_9SPHN</name>
<keyword evidence="5" id="KW-1185">Reference proteome</keyword>